<reference evidence="2" key="1">
    <citation type="submission" date="2023-03" db="EMBL/GenBank/DDBJ databases">
        <title>Massive genome expansion in bonnet fungi (Mycena s.s.) driven by repeated elements and novel gene families across ecological guilds.</title>
        <authorList>
            <consortium name="Lawrence Berkeley National Laboratory"/>
            <person name="Harder C.B."/>
            <person name="Miyauchi S."/>
            <person name="Viragh M."/>
            <person name="Kuo A."/>
            <person name="Thoen E."/>
            <person name="Andreopoulos B."/>
            <person name="Lu D."/>
            <person name="Skrede I."/>
            <person name="Drula E."/>
            <person name="Henrissat B."/>
            <person name="Morin E."/>
            <person name="Kohler A."/>
            <person name="Barry K."/>
            <person name="LaButti K."/>
            <person name="Morin E."/>
            <person name="Salamov A."/>
            <person name="Lipzen A."/>
            <person name="Mereny Z."/>
            <person name="Hegedus B."/>
            <person name="Baldrian P."/>
            <person name="Stursova M."/>
            <person name="Weitz H."/>
            <person name="Taylor A."/>
            <person name="Grigoriev I.V."/>
            <person name="Nagy L.G."/>
            <person name="Martin F."/>
            <person name="Kauserud H."/>
        </authorList>
    </citation>
    <scope>NUCLEOTIDE SEQUENCE</scope>
    <source>
        <strain evidence="2">CBHHK067</strain>
    </source>
</reference>
<proteinExistence type="predicted"/>
<dbReference type="EMBL" id="JARKIE010000026">
    <property type="protein sequence ID" value="KAJ7698390.1"/>
    <property type="molecule type" value="Genomic_DNA"/>
</dbReference>
<dbReference type="AlphaFoldDB" id="A0AAD7GP55"/>
<feature type="region of interest" description="Disordered" evidence="1">
    <location>
        <begin position="1"/>
        <end position="25"/>
    </location>
</feature>
<evidence type="ECO:0000313" key="3">
    <source>
        <dbReference type="Proteomes" id="UP001221757"/>
    </source>
</evidence>
<dbReference type="Proteomes" id="UP001221757">
    <property type="component" value="Unassembled WGS sequence"/>
</dbReference>
<evidence type="ECO:0000313" key="2">
    <source>
        <dbReference type="EMBL" id="KAJ7698390.1"/>
    </source>
</evidence>
<name>A0AAD7GP55_MYCRO</name>
<accession>A0AAD7GP55</accession>
<evidence type="ECO:0000256" key="1">
    <source>
        <dbReference type="SAM" id="MobiDB-lite"/>
    </source>
</evidence>
<protein>
    <submittedName>
        <fullName evidence="2">Uncharacterized protein</fullName>
    </submittedName>
</protein>
<sequence>MSHRNRDSDYYVQHHRQHHQQDNQLRSNAYWPALLGYSSTDIDKAFADIAGSGATTVR</sequence>
<comment type="caution">
    <text evidence="2">The sequence shown here is derived from an EMBL/GenBank/DDBJ whole genome shotgun (WGS) entry which is preliminary data.</text>
</comment>
<organism evidence="2 3">
    <name type="scientific">Mycena rosella</name>
    <name type="common">Pink bonnet</name>
    <name type="synonym">Agaricus rosellus</name>
    <dbReference type="NCBI Taxonomy" id="1033263"/>
    <lineage>
        <taxon>Eukaryota</taxon>
        <taxon>Fungi</taxon>
        <taxon>Dikarya</taxon>
        <taxon>Basidiomycota</taxon>
        <taxon>Agaricomycotina</taxon>
        <taxon>Agaricomycetes</taxon>
        <taxon>Agaricomycetidae</taxon>
        <taxon>Agaricales</taxon>
        <taxon>Marasmiineae</taxon>
        <taxon>Mycenaceae</taxon>
        <taxon>Mycena</taxon>
    </lineage>
</organism>
<keyword evidence="3" id="KW-1185">Reference proteome</keyword>
<gene>
    <name evidence="2" type="ORF">B0H17DRAFT_1196963</name>
</gene>